<keyword evidence="3" id="KW-1185">Reference proteome</keyword>
<organism evidence="2 3">
    <name type="scientific">Falsibacillus pallidus</name>
    <dbReference type="NCBI Taxonomy" id="493781"/>
    <lineage>
        <taxon>Bacteria</taxon>
        <taxon>Bacillati</taxon>
        <taxon>Bacillota</taxon>
        <taxon>Bacilli</taxon>
        <taxon>Bacillales</taxon>
        <taxon>Bacillaceae</taxon>
        <taxon>Falsibacillus</taxon>
    </lineage>
</organism>
<sequence length="147" mass="17313">MQDTYRIIPYEKKYADQTVQMWRDSKEAAIEQKEIHSFNSHLYFLNEILPKEFEIDIATLGEQVVGIIAYNKSEISQLYIHNDYQGKGIGKELLNRAKKNSSGSLSLYTFEINEKAQQFYARNGFKITARGHENEENLPDVRMEWKW</sequence>
<evidence type="ECO:0000313" key="2">
    <source>
        <dbReference type="EMBL" id="RDI45638.1"/>
    </source>
</evidence>
<dbReference type="InterPro" id="IPR000182">
    <property type="entry name" value="GNAT_dom"/>
</dbReference>
<protein>
    <submittedName>
        <fullName evidence="2">Ribosomal protein S18 acetylase RimI-like enzyme</fullName>
    </submittedName>
</protein>
<reference evidence="2 3" key="1">
    <citation type="submission" date="2018-07" db="EMBL/GenBank/DDBJ databases">
        <title>Genomic Encyclopedia of Type Strains, Phase IV (KMG-IV): sequencing the most valuable type-strain genomes for metagenomic binning, comparative biology and taxonomic classification.</title>
        <authorList>
            <person name="Goeker M."/>
        </authorList>
    </citation>
    <scope>NUCLEOTIDE SEQUENCE [LARGE SCALE GENOMIC DNA]</scope>
    <source>
        <strain evidence="2 3">DSM 25281</strain>
    </source>
</reference>
<dbReference type="Pfam" id="PF13673">
    <property type="entry name" value="Acetyltransf_10"/>
    <property type="match status" value="1"/>
</dbReference>
<dbReference type="SUPFAM" id="SSF55729">
    <property type="entry name" value="Acyl-CoA N-acyltransferases (Nat)"/>
    <property type="match status" value="1"/>
</dbReference>
<accession>A0A370GPH5</accession>
<feature type="domain" description="N-acetyltransferase" evidence="1">
    <location>
        <begin position="5"/>
        <end position="147"/>
    </location>
</feature>
<dbReference type="InterPro" id="IPR016181">
    <property type="entry name" value="Acyl_CoA_acyltransferase"/>
</dbReference>
<gene>
    <name evidence="2" type="ORF">DFR59_102269</name>
</gene>
<keyword evidence="2" id="KW-0689">Ribosomal protein</keyword>
<evidence type="ECO:0000259" key="1">
    <source>
        <dbReference type="PROSITE" id="PS51186"/>
    </source>
</evidence>
<dbReference type="PROSITE" id="PS51186">
    <property type="entry name" value="GNAT"/>
    <property type="match status" value="1"/>
</dbReference>
<dbReference type="GO" id="GO:0016747">
    <property type="term" value="F:acyltransferase activity, transferring groups other than amino-acyl groups"/>
    <property type="evidence" value="ECO:0007669"/>
    <property type="project" value="InterPro"/>
</dbReference>
<dbReference type="EMBL" id="QQAY01000002">
    <property type="protein sequence ID" value="RDI45638.1"/>
    <property type="molecule type" value="Genomic_DNA"/>
</dbReference>
<dbReference type="CDD" id="cd04301">
    <property type="entry name" value="NAT_SF"/>
    <property type="match status" value="1"/>
</dbReference>
<keyword evidence="2" id="KW-0687">Ribonucleoprotein</keyword>
<dbReference type="PANTHER" id="PTHR43617">
    <property type="entry name" value="L-AMINO ACID N-ACETYLTRANSFERASE"/>
    <property type="match status" value="1"/>
</dbReference>
<evidence type="ECO:0000313" key="3">
    <source>
        <dbReference type="Proteomes" id="UP000255326"/>
    </source>
</evidence>
<dbReference type="AlphaFoldDB" id="A0A370GPH5"/>
<comment type="caution">
    <text evidence="2">The sequence shown here is derived from an EMBL/GenBank/DDBJ whole genome shotgun (WGS) entry which is preliminary data.</text>
</comment>
<proteinExistence type="predicted"/>
<dbReference type="Gene3D" id="3.40.630.30">
    <property type="match status" value="1"/>
</dbReference>
<dbReference type="GO" id="GO:0005840">
    <property type="term" value="C:ribosome"/>
    <property type="evidence" value="ECO:0007669"/>
    <property type="project" value="UniProtKB-KW"/>
</dbReference>
<dbReference type="InterPro" id="IPR050276">
    <property type="entry name" value="MshD_Acetyltransferase"/>
</dbReference>
<name>A0A370GPH5_9BACI</name>
<dbReference type="Proteomes" id="UP000255326">
    <property type="component" value="Unassembled WGS sequence"/>
</dbReference>